<gene>
    <name evidence="1" type="ORF">SAMN05216192_11056</name>
</gene>
<dbReference type="Proteomes" id="UP000199050">
    <property type="component" value="Unassembled WGS sequence"/>
</dbReference>
<proteinExistence type="predicted"/>
<name>A0A1G8PTK9_9BACL</name>
<protein>
    <submittedName>
        <fullName evidence="1">Uncharacterized protein</fullName>
    </submittedName>
</protein>
<accession>A0A1G8PTK9</accession>
<dbReference type="STRING" id="1174501.SAMN05216192_11056"/>
<reference evidence="2" key="1">
    <citation type="submission" date="2016-10" db="EMBL/GenBank/DDBJ databases">
        <authorList>
            <person name="Varghese N."/>
            <person name="Submissions S."/>
        </authorList>
    </citation>
    <scope>NUCLEOTIDE SEQUENCE [LARGE SCALE GENOMIC DNA]</scope>
    <source>
        <strain evidence="2">CGMCC 1.11012</strain>
    </source>
</reference>
<evidence type="ECO:0000313" key="2">
    <source>
        <dbReference type="Proteomes" id="UP000199050"/>
    </source>
</evidence>
<dbReference type="RefSeq" id="WP_090714200.1">
    <property type="nucleotide sequence ID" value="NZ_CBCSKY010000008.1"/>
</dbReference>
<organism evidence="1 2">
    <name type="scientific">Paenibacillus typhae</name>
    <dbReference type="NCBI Taxonomy" id="1174501"/>
    <lineage>
        <taxon>Bacteria</taxon>
        <taxon>Bacillati</taxon>
        <taxon>Bacillota</taxon>
        <taxon>Bacilli</taxon>
        <taxon>Bacillales</taxon>
        <taxon>Paenibacillaceae</taxon>
        <taxon>Paenibacillus</taxon>
    </lineage>
</organism>
<sequence length="132" mass="15546">MNNPIQYFVTKEAIATLTEKLNLPILDERSQDWELEISDHTRVAEFITCYEIGALNKAEKLALMKLILSSFDEALNMTGVMPELWRRIKGHLINDFDMFRETIRYWALAEEDYCDGFELTPYMRELVAQYNL</sequence>
<dbReference type="OrthoDB" id="6444323at2"/>
<dbReference type="EMBL" id="FNDX01000010">
    <property type="protein sequence ID" value="SDI95762.1"/>
    <property type="molecule type" value="Genomic_DNA"/>
</dbReference>
<evidence type="ECO:0000313" key="1">
    <source>
        <dbReference type="EMBL" id="SDI95762.1"/>
    </source>
</evidence>
<keyword evidence="2" id="KW-1185">Reference proteome</keyword>
<dbReference type="AlphaFoldDB" id="A0A1G8PTK9"/>